<organism evidence="1 2">
    <name type="scientific">Phocaeicola plebeius (strain DSM 17135 / JCM 12973 / CCUG 54634 / M2)</name>
    <name type="common">Bacteroides plebeius</name>
    <dbReference type="NCBI Taxonomy" id="484018"/>
    <lineage>
        <taxon>Bacteria</taxon>
        <taxon>Pseudomonadati</taxon>
        <taxon>Bacteroidota</taxon>
        <taxon>Bacteroidia</taxon>
        <taxon>Bacteroidales</taxon>
        <taxon>Bacteroidaceae</taxon>
        <taxon>Phocaeicola</taxon>
    </lineage>
</organism>
<proteinExistence type="predicted"/>
<accession>B5CXJ0</accession>
<comment type="caution">
    <text evidence="1">The sequence shown here is derived from an EMBL/GenBank/DDBJ whole genome shotgun (WGS) entry which is preliminary data.</text>
</comment>
<evidence type="ECO:0000313" key="2">
    <source>
        <dbReference type="Proteomes" id="UP000003452"/>
    </source>
</evidence>
<sequence length="78" mass="8536">MGDMNLFRKDDETLQRAPPLDNFLAEGIPGKDTVGVGQDKAVDGQVASNGQQAVRVSPVRVRKSQSFCQLENHVIEII</sequence>
<protein>
    <submittedName>
        <fullName evidence="1">Uncharacterized protein</fullName>
    </submittedName>
</protein>
<dbReference type="AlphaFoldDB" id="B5CXJ0"/>
<evidence type="ECO:0000313" key="1">
    <source>
        <dbReference type="EMBL" id="EDY96125.1"/>
    </source>
</evidence>
<dbReference type="Proteomes" id="UP000003452">
    <property type="component" value="Unassembled WGS sequence"/>
</dbReference>
<dbReference type="HOGENOM" id="CLU_2614696_0_0_10"/>
<dbReference type="EMBL" id="ABQC02000016">
    <property type="protein sequence ID" value="EDY96125.1"/>
    <property type="molecule type" value="Genomic_DNA"/>
</dbReference>
<name>B5CXJ0_PHOPM</name>
<reference evidence="1 2" key="1">
    <citation type="submission" date="2008-08" db="EMBL/GenBank/DDBJ databases">
        <title>Draft genome sequence of Bacteroides plebeius (DSM 17135).</title>
        <authorList>
            <person name="Sudarsanam P."/>
            <person name="Ley R."/>
            <person name="Guruge J."/>
            <person name="Turnbaugh P.J."/>
            <person name="Mahowald M."/>
            <person name="Liep D."/>
            <person name="Gordon J."/>
        </authorList>
    </citation>
    <scope>NUCLEOTIDE SEQUENCE [LARGE SCALE GENOMIC DNA]</scope>
    <source>
        <strain evidence="2">DSM 17135 / JCM 12973 / M2</strain>
    </source>
</reference>
<reference evidence="1 2" key="2">
    <citation type="submission" date="2008-08" db="EMBL/GenBank/DDBJ databases">
        <authorList>
            <person name="Fulton L."/>
            <person name="Clifton S."/>
            <person name="Fulton B."/>
            <person name="Xu J."/>
            <person name="Minx P."/>
            <person name="Pepin K.H."/>
            <person name="Johnson M."/>
            <person name="Thiruvilangam P."/>
            <person name="Bhonagiri V."/>
            <person name="Nash W.E."/>
            <person name="Mardis E.R."/>
            <person name="Wilson R.K."/>
        </authorList>
    </citation>
    <scope>NUCLEOTIDE SEQUENCE [LARGE SCALE GENOMIC DNA]</scope>
    <source>
        <strain evidence="2">DSM 17135 / JCM 12973 / M2</strain>
    </source>
</reference>
<gene>
    <name evidence="1" type="ORF">BACPLE_01431</name>
</gene>